<dbReference type="PROSITE" id="PS00455">
    <property type="entry name" value="AMP_BINDING"/>
    <property type="match status" value="1"/>
</dbReference>
<accession>A0A382JMM1</accession>
<dbReference type="AlphaFoldDB" id="A0A382JMM1"/>
<protein>
    <recommendedName>
        <fullName evidence="5">AMP-dependent synthetase/ligase domain-containing protein</fullName>
    </recommendedName>
</protein>
<dbReference type="Gene3D" id="3.40.50.12780">
    <property type="entry name" value="N-terminal domain of ligase-like"/>
    <property type="match status" value="1"/>
</dbReference>
<evidence type="ECO:0000256" key="1">
    <source>
        <dbReference type="ARBA" id="ARBA00006432"/>
    </source>
</evidence>
<keyword evidence="3" id="KW-0547">Nucleotide-binding</keyword>
<keyword evidence="4" id="KW-0067">ATP-binding</keyword>
<feature type="non-terminal residue" evidence="6">
    <location>
        <position position="312"/>
    </location>
</feature>
<dbReference type="InterPro" id="IPR020845">
    <property type="entry name" value="AMP-binding_CS"/>
</dbReference>
<evidence type="ECO:0000259" key="5">
    <source>
        <dbReference type="Pfam" id="PF00501"/>
    </source>
</evidence>
<dbReference type="Pfam" id="PF00501">
    <property type="entry name" value="AMP-binding"/>
    <property type="match status" value="1"/>
</dbReference>
<dbReference type="PANTHER" id="PTHR43107:SF15">
    <property type="entry name" value="FATTY ACID TRANSPORT PROTEIN 3, ISOFORM A"/>
    <property type="match status" value="1"/>
</dbReference>
<evidence type="ECO:0000313" key="6">
    <source>
        <dbReference type="EMBL" id="SVC13018.1"/>
    </source>
</evidence>
<keyword evidence="2" id="KW-0436">Ligase</keyword>
<gene>
    <name evidence="6" type="ORF">METZ01_LOCUS265872</name>
</gene>
<name>A0A382JMM1_9ZZZZ</name>
<dbReference type="GO" id="GO:0005324">
    <property type="term" value="F:long-chain fatty acid transmembrane transporter activity"/>
    <property type="evidence" value="ECO:0007669"/>
    <property type="project" value="TreeGrafter"/>
</dbReference>
<dbReference type="GO" id="GO:0004467">
    <property type="term" value="F:long-chain fatty acid-CoA ligase activity"/>
    <property type="evidence" value="ECO:0007669"/>
    <property type="project" value="TreeGrafter"/>
</dbReference>
<dbReference type="EMBL" id="UINC01075134">
    <property type="protein sequence ID" value="SVC13018.1"/>
    <property type="molecule type" value="Genomic_DNA"/>
</dbReference>
<dbReference type="GO" id="GO:0005886">
    <property type="term" value="C:plasma membrane"/>
    <property type="evidence" value="ECO:0007669"/>
    <property type="project" value="TreeGrafter"/>
</dbReference>
<dbReference type="PANTHER" id="PTHR43107">
    <property type="entry name" value="LONG-CHAIN FATTY ACID TRANSPORT PROTEIN"/>
    <property type="match status" value="1"/>
</dbReference>
<evidence type="ECO:0000256" key="2">
    <source>
        <dbReference type="ARBA" id="ARBA00022598"/>
    </source>
</evidence>
<evidence type="ECO:0000256" key="3">
    <source>
        <dbReference type="ARBA" id="ARBA00022741"/>
    </source>
</evidence>
<evidence type="ECO:0000256" key="4">
    <source>
        <dbReference type="ARBA" id="ARBA00022840"/>
    </source>
</evidence>
<comment type="similarity">
    <text evidence="1">Belongs to the ATP-dependent AMP-binding enzyme family.</text>
</comment>
<dbReference type="InterPro" id="IPR042099">
    <property type="entry name" value="ANL_N_sf"/>
</dbReference>
<dbReference type="SUPFAM" id="SSF56801">
    <property type="entry name" value="Acetyl-CoA synthetase-like"/>
    <property type="match status" value="1"/>
</dbReference>
<dbReference type="GO" id="GO:0005524">
    <property type="term" value="F:ATP binding"/>
    <property type="evidence" value="ECO:0007669"/>
    <property type="project" value="UniProtKB-KW"/>
</dbReference>
<reference evidence="6" key="1">
    <citation type="submission" date="2018-05" db="EMBL/GenBank/DDBJ databases">
        <authorList>
            <person name="Lanie J.A."/>
            <person name="Ng W.-L."/>
            <person name="Kazmierczak K.M."/>
            <person name="Andrzejewski T.M."/>
            <person name="Davidsen T.M."/>
            <person name="Wayne K.J."/>
            <person name="Tettelin H."/>
            <person name="Glass J.I."/>
            <person name="Rusch D."/>
            <person name="Podicherti R."/>
            <person name="Tsui H.-C.T."/>
            <person name="Winkler M.E."/>
        </authorList>
    </citation>
    <scope>NUCLEOTIDE SEQUENCE</scope>
</reference>
<feature type="domain" description="AMP-dependent synthetase/ligase" evidence="5">
    <location>
        <begin position="37"/>
        <end position="283"/>
    </location>
</feature>
<dbReference type="GO" id="GO:0044539">
    <property type="term" value="P:long-chain fatty acid import into cell"/>
    <property type="evidence" value="ECO:0007669"/>
    <property type="project" value="TreeGrafter"/>
</dbReference>
<dbReference type="InterPro" id="IPR000873">
    <property type="entry name" value="AMP-dep_synth/lig_dom"/>
</dbReference>
<organism evidence="6">
    <name type="scientific">marine metagenome</name>
    <dbReference type="NCBI Taxonomy" id="408172"/>
    <lineage>
        <taxon>unclassified sequences</taxon>
        <taxon>metagenomes</taxon>
        <taxon>ecological metagenomes</taxon>
    </lineage>
</organism>
<sequence length="312" mass="34126">MPDPFDRQGLIKGAGAPLGKVALRYEAEDRVLLRVLRDQAANRGDHPWLIVDFESQITFAEGYEMSCRIGQALMRDGFGGSHVALFMDNQVEFFPAMYGTHAAGGTAVPFHARTKGLHLHHVITKSDVSVIVVKDEFFQNLVDLDDMGAVRQVVVVGEVPEVDSLHGATVVGFNRWIAGLPAELPRDLPNWNENALIQFTSGTTGLAKGVVYSHHYLYLASAILVDSLQQTEDDVLFTPLPIYHVAAMHFVGNLSLHAGCTGHLMTSFSPGQYFQQAGQAGATFSIILGPMAAIIDKRTETVPEHQLKVIYC</sequence>
<proteinExistence type="inferred from homology"/>